<keyword evidence="3" id="KW-1185">Reference proteome</keyword>
<dbReference type="AlphaFoldDB" id="A0A0V1HXJ4"/>
<dbReference type="EMBL" id="JYDP01000019">
    <property type="protein sequence ID" value="KRZ15190.1"/>
    <property type="molecule type" value="Genomic_DNA"/>
</dbReference>
<sequence>MPENTGCSDKDKRQRQILISRCSSLLVGMMVSCNLLIPLCSDFSNLLSDIHSGDGPKRSHFSPRAAACRCIK</sequence>
<proteinExistence type="predicted"/>
<accession>A0A0V1HXJ4</accession>
<protein>
    <submittedName>
        <fullName evidence="2">Uncharacterized protein</fullName>
    </submittedName>
</protein>
<name>A0A0V1HXJ4_9BILA</name>
<evidence type="ECO:0000313" key="2">
    <source>
        <dbReference type="EMBL" id="KRZ15190.1"/>
    </source>
</evidence>
<evidence type="ECO:0000256" key="1">
    <source>
        <dbReference type="SAM" id="Phobius"/>
    </source>
</evidence>
<dbReference type="Proteomes" id="UP000055024">
    <property type="component" value="Unassembled WGS sequence"/>
</dbReference>
<comment type="caution">
    <text evidence="2">The sequence shown here is derived from an EMBL/GenBank/DDBJ whole genome shotgun (WGS) entry which is preliminary data.</text>
</comment>
<keyword evidence="1" id="KW-0812">Transmembrane</keyword>
<reference evidence="2 3" key="1">
    <citation type="submission" date="2015-01" db="EMBL/GenBank/DDBJ databases">
        <title>Evolution of Trichinella species and genotypes.</title>
        <authorList>
            <person name="Korhonen P.K."/>
            <person name="Edoardo P."/>
            <person name="Giuseppe L.R."/>
            <person name="Gasser R.B."/>
        </authorList>
    </citation>
    <scope>NUCLEOTIDE SEQUENCE [LARGE SCALE GENOMIC DNA]</scope>
    <source>
        <strain evidence="2">ISS1029</strain>
    </source>
</reference>
<keyword evidence="1" id="KW-1133">Transmembrane helix</keyword>
<keyword evidence="1" id="KW-0472">Membrane</keyword>
<feature type="transmembrane region" description="Helical" evidence="1">
    <location>
        <begin position="18"/>
        <end position="37"/>
    </location>
</feature>
<organism evidence="2 3">
    <name type="scientific">Trichinella zimbabwensis</name>
    <dbReference type="NCBI Taxonomy" id="268475"/>
    <lineage>
        <taxon>Eukaryota</taxon>
        <taxon>Metazoa</taxon>
        <taxon>Ecdysozoa</taxon>
        <taxon>Nematoda</taxon>
        <taxon>Enoplea</taxon>
        <taxon>Dorylaimia</taxon>
        <taxon>Trichinellida</taxon>
        <taxon>Trichinellidae</taxon>
        <taxon>Trichinella</taxon>
    </lineage>
</organism>
<evidence type="ECO:0000313" key="3">
    <source>
        <dbReference type="Proteomes" id="UP000055024"/>
    </source>
</evidence>
<gene>
    <name evidence="2" type="ORF">T11_6190</name>
</gene>